<organism evidence="3 5">
    <name type="scientific">Parascaris univalens</name>
    <name type="common">Nematode worm</name>
    <dbReference type="NCBI Taxonomy" id="6257"/>
    <lineage>
        <taxon>Eukaryota</taxon>
        <taxon>Metazoa</taxon>
        <taxon>Ecdysozoa</taxon>
        <taxon>Nematoda</taxon>
        <taxon>Chromadorea</taxon>
        <taxon>Rhabditida</taxon>
        <taxon>Spirurina</taxon>
        <taxon>Ascaridomorpha</taxon>
        <taxon>Ascaridoidea</taxon>
        <taxon>Ascarididae</taxon>
        <taxon>Parascaris</taxon>
    </lineage>
</organism>
<reference evidence="4 5" key="1">
    <citation type="submission" date="2022-11" db="UniProtKB">
        <authorList>
            <consortium name="WormBaseParasite"/>
        </authorList>
    </citation>
    <scope>IDENTIFICATION</scope>
</reference>
<dbReference type="SUPFAM" id="SSF101690">
    <property type="entry name" value="PAZ domain"/>
    <property type="match status" value="1"/>
</dbReference>
<evidence type="ECO:0000313" key="5">
    <source>
        <dbReference type="WBParaSite" id="PgE262_g002_t02"/>
    </source>
</evidence>
<dbReference type="Pfam" id="PF16486">
    <property type="entry name" value="ArgoN"/>
    <property type="match status" value="1"/>
</dbReference>
<dbReference type="Gene3D" id="2.170.260.10">
    <property type="entry name" value="paz domain"/>
    <property type="match status" value="1"/>
</dbReference>
<feature type="region of interest" description="Disordered" evidence="1">
    <location>
        <begin position="1"/>
        <end position="34"/>
    </location>
</feature>
<protein>
    <submittedName>
        <fullName evidence="4 5">PAZ domain-containing protein</fullName>
    </submittedName>
</protein>
<evidence type="ECO:0000313" key="3">
    <source>
        <dbReference type="Proteomes" id="UP000887569"/>
    </source>
</evidence>
<dbReference type="GO" id="GO:0003723">
    <property type="term" value="F:RNA binding"/>
    <property type="evidence" value="ECO:0007669"/>
    <property type="project" value="InterPro"/>
</dbReference>
<dbReference type="WBParaSite" id="PgE262_g002_t03">
    <property type="protein sequence ID" value="PgE262_g002_t03"/>
    <property type="gene ID" value="PgE262_g002"/>
</dbReference>
<dbReference type="InterPro" id="IPR014811">
    <property type="entry name" value="ArgoL1"/>
</dbReference>
<dbReference type="SMART" id="SM01163">
    <property type="entry name" value="DUF1785"/>
    <property type="match status" value="1"/>
</dbReference>
<accession>A0A915A352</accession>
<dbReference type="PANTHER" id="PTHR22891">
    <property type="entry name" value="EUKARYOTIC TRANSLATION INITIATION FACTOR 2C"/>
    <property type="match status" value="1"/>
</dbReference>
<keyword evidence="3" id="KW-1185">Reference proteome</keyword>
<dbReference type="WBParaSite" id="PgE262_g002_t01">
    <property type="protein sequence ID" value="PgE262_g002_t01"/>
    <property type="gene ID" value="PgE262_g002"/>
</dbReference>
<evidence type="ECO:0000256" key="1">
    <source>
        <dbReference type="SAM" id="MobiDB-lite"/>
    </source>
</evidence>
<dbReference type="Pfam" id="PF08699">
    <property type="entry name" value="ArgoL1"/>
    <property type="match status" value="1"/>
</dbReference>
<dbReference type="WBParaSite" id="PgE262_g002_t06">
    <property type="protein sequence ID" value="PgE262_g002_t06"/>
    <property type="gene ID" value="PgE262_g002"/>
</dbReference>
<evidence type="ECO:0000259" key="2">
    <source>
        <dbReference type="PROSITE" id="PS50821"/>
    </source>
</evidence>
<dbReference type="Proteomes" id="UP000887569">
    <property type="component" value="Unplaced"/>
</dbReference>
<dbReference type="CDD" id="cd02846">
    <property type="entry name" value="PAZ_argonaute_like"/>
    <property type="match status" value="1"/>
</dbReference>
<evidence type="ECO:0000313" key="4">
    <source>
        <dbReference type="WBParaSite" id="PgE262_g002_t01"/>
    </source>
</evidence>
<dbReference type="InterPro" id="IPR036085">
    <property type="entry name" value="PAZ_dom_sf"/>
</dbReference>
<dbReference type="InterPro" id="IPR003100">
    <property type="entry name" value="PAZ_dom"/>
</dbReference>
<name>A0A915A352_PARUN</name>
<proteinExistence type="predicted"/>
<sequence>MASCSLAGSPRTKGEINSSSPPGGDDGSAAEGCSSDDQWSPFVLARRPTAGRLGTPIKICANLFTVTVAAEMNIYLYEVLVEDDRLPTSLNREVMKALINTYERYFGNIATVYDGRKKLYTNALVPLDCDQETVQVILAQERLNDAFTVKIRFVCKVNTDCRSGLYAMHTVLKHNSSLSFVQVGSSFFEKSKRLSPALGSGREIWFGFHQSIRSTQLGTMLNIDVLATAFYKDLCVIDFLREMFDPHTDFIDQPDILMSDNQRSRLARELRGLRIYTTHVNNIRHKYRVCNVTRKSADAQLLVISYVIYCGVAEHCVFDVRITH</sequence>
<dbReference type="PROSITE" id="PS50821">
    <property type="entry name" value="PAZ"/>
    <property type="match status" value="1"/>
</dbReference>
<dbReference type="InterPro" id="IPR032474">
    <property type="entry name" value="Argonaute_N"/>
</dbReference>
<dbReference type="WBParaSite" id="PgE262_g002_t02">
    <property type="protein sequence ID" value="PgE262_g002_t02"/>
    <property type="gene ID" value="PgE262_g002"/>
</dbReference>
<dbReference type="WBParaSite" id="PgE262_g002_t05">
    <property type="protein sequence ID" value="PgE262_g002_t05"/>
    <property type="gene ID" value="PgE262_g002"/>
</dbReference>
<feature type="domain" description="PAZ" evidence="2">
    <location>
        <begin position="235"/>
        <end position="324"/>
    </location>
</feature>
<dbReference type="AlphaFoldDB" id="A0A915A352"/>